<accession>A0A2V5K9T4</accession>
<evidence type="ECO:0000313" key="2">
    <source>
        <dbReference type="EMBL" id="PYI54804.1"/>
    </source>
</evidence>
<dbReference type="OrthoDB" id="2844905at2"/>
<dbReference type="PROSITE" id="PS51257">
    <property type="entry name" value="PROKAR_LIPOPROTEIN"/>
    <property type="match status" value="1"/>
</dbReference>
<sequence length="184" mass="20085">MILSGARTALLALLLAGCQSVPALAAPESAPPKSVIEPNRVASVQSLERAADEIVFGRFDSADREQETGRKVRGGRLVNFVQTLHVKTTLKGKPERLLRVVTTGIEPLPDVTHPLNSTYPGPLFEGEYVCFLKKLKGTDYYALVGGWQGVYPVEEGKTYAFEEAGFRELAGLSLDDLAKKLKRQ</sequence>
<feature type="signal peptide" evidence="1">
    <location>
        <begin position="1"/>
        <end position="25"/>
    </location>
</feature>
<keyword evidence="1" id="KW-0732">Signal</keyword>
<name>A0A2V5K9T4_9BACL</name>
<comment type="caution">
    <text evidence="2">The sequence shown here is derived from an EMBL/GenBank/DDBJ whole genome shotgun (WGS) entry which is preliminary data.</text>
</comment>
<keyword evidence="3" id="KW-1185">Reference proteome</keyword>
<dbReference type="EMBL" id="QJVJ01000004">
    <property type="protein sequence ID" value="PYI54804.1"/>
    <property type="molecule type" value="Genomic_DNA"/>
</dbReference>
<evidence type="ECO:0000256" key="1">
    <source>
        <dbReference type="SAM" id="SignalP"/>
    </source>
</evidence>
<organism evidence="2 3">
    <name type="scientific">Paenibacillus flagellatus</name>
    <dbReference type="NCBI Taxonomy" id="2211139"/>
    <lineage>
        <taxon>Bacteria</taxon>
        <taxon>Bacillati</taxon>
        <taxon>Bacillota</taxon>
        <taxon>Bacilli</taxon>
        <taxon>Bacillales</taxon>
        <taxon>Paenibacillaceae</taxon>
        <taxon>Paenibacillus</taxon>
    </lineage>
</organism>
<proteinExistence type="predicted"/>
<evidence type="ECO:0000313" key="3">
    <source>
        <dbReference type="Proteomes" id="UP000247476"/>
    </source>
</evidence>
<reference evidence="2 3" key="1">
    <citation type="submission" date="2018-05" db="EMBL/GenBank/DDBJ databases">
        <title>Paenibacillus flagellatus sp. nov., isolated from selenium mineral soil.</title>
        <authorList>
            <person name="Dai X."/>
        </authorList>
    </citation>
    <scope>NUCLEOTIDE SEQUENCE [LARGE SCALE GENOMIC DNA]</scope>
    <source>
        <strain evidence="2 3">DXL2</strain>
    </source>
</reference>
<gene>
    <name evidence="2" type="ORF">DLM86_09615</name>
</gene>
<dbReference type="RefSeq" id="WP_146250188.1">
    <property type="nucleotide sequence ID" value="NZ_QJVJ01000004.1"/>
</dbReference>
<protein>
    <submittedName>
        <fullName evidence="2">Uncharacterized protein</fullName>
    </submittedName>
</protein>
<feature type="chain" id="PRO_5015989772" evidence="1">
    <location>
        <begin position="26"/>
        <end position="184"/>
    </location>
</feature>
<dbReference type="Proteomes" id="UP000247476">
    <property type="component" value="Unassembled WGS sequence"/>
</dbReference>
<dbReference type="AlphaFoldDB" id="A0A2V5K9T4"/>